<evidence type="ECO:0000313" key="2">
    <source>
        <dbReference type="Proteomes" id="UP000198287"/>
    </source>
</evidence>
<name>A0A226DQ65_FOLCA</name>
<dbReference type="Proteomes" id="UP000198287">
    <property type="component" value="Unassembled WGS sequence"/>
</dbReference>
<comment type="caution">
    <text evidence="1">The sequence shown here is derived from an EMBL/GenBank/DDBJ whole genome shotgun (WGS) entry which is preliminary data.</text>
</comment>
<organism evidence="1 2">
    <name type="scientific">Folsomia candida</name>
    <name type="common">Springtail</name>
    <dbReference type="NCBI Taxonomy" id="158441"/>
    <lineage>
        <taxon>Eukaryota</taxon>
        <taxon>Metazoa</taxon>
        <taxon>Ecdysozoa</taxon>
        <taxon>Arthropoda</taxon>
        <taxon>Hexapoda</taxon>
        <taxon>Collembola</taxon>
        <taxon>Entomobryomorpha</taxon>
        <taxon>Isotomoidea</taxon>
        <taxon>Isotomidae</taxon>
        <taxon>Proisotominae</taxon>
        <taxon>Folsomia</taxon>
    </lineage>
</organism>
<gene>
    <name evidence="1" type="ORF">Fcan01_17971</name>
</gene>
<keyword evidence="2" id="KW-1185">Reference proteome</keyword>
<protein>
    <submittedName>
        <fullName evidence="1">Uncharacterized protein</fullName>
    </submittedName>
</protein>
<proteinExistence type="predicted"/>
<sequence>MTTKEINATFTSPQKFYKLYQKQGLNFKLTVTLGKNYGSEISAEFIILLVEKISQDGVTLFQETELDSKSETKRNPSLTFSGSLLDPKNRTDNKTLIRASFNPEGEEEIFIGTGRILGEEGSRFFSRMRSQSMSSLLSLFPPSYSRTQSRRGSLMSLETLPPHYDELCSGVGACELRDEDNEQVVNKF</sequence>
<dbReference type="AlphaFoldDB" id="A0A226DQ65"/>
<dbReference type="EMBL" id="LNIX01000013">
    <property type="protein sequence ID" value="OXA47353.1"/>
    <property type="molecule type" value="Genomic_DNA"/>
</dbReference>
<evidence type="ECO:0000313" key="1">
    <source>
        <dbReference type="EMBL" id="OXA47353.1"/>
    </source>
</evidence>
<reference evidence="1 2" key="1">
    <citation type="submission" date="2015-12" db="EMBL/GenBank/DDBJ databases">
        <title>The genome of Folsomia candida.</title>
        <authorList>
            <person name="Faddeeva A."/>
            <person name="Derks M.F."/>
            <person name="Anvar Y."/>
            <person name="Smit S."/>
            <person name="Van Straalen N."/>
            <person name="Roelofs D."/>
        </authorList>
    </citation>
    <scope>NUCLEOTIDE SEQUENCE [LARGE SCALE GENOMIC DNA]</scope>
    <source>
        <strain evidence="1 2">VU population</strain>
        <tissue evidence="1">Whole body</tissue>
    </source>
</reference>
<accession>A0A226DQ65</accession>